<dbReference type="Proteomes" id="UP000677244">
    <property type="component" value="Unassembled WGS sequence"/>
</dbReference>
<organism evidence="1 2">
    <name type="scientific">Niastella soli</name>
    <dbReference type="NCBI Taxonomy" id="2821487"/>
    <lineage>
        <taxon>Bacteria</taxon>
        <taxon>Pseudomonadati</taxon>
        <taxon>Bacteroidota</taxon>
        <taxon>Chitinophagia</taxon>
        <taxon>Chitinophagales</taxon>
        <taxon>Chitinophagaceae</taxon>
        <taxon>Niastella</taxon>
    </lineage>
</organism>
<protein>
    <submittedName>
        <fullName evidence="1">Uncharacterized protein</fullName>
    </submittedName>
</protein>
<gene>
    <name evidence="1" type="ORF">J7I42_23435</name>
</gene>
<keyword evidence="2" id="KW-1185">Reference proteome</keyword>
<evidence type="ECO:0000313" key="1">
    <source>
        <dbReference type="EMBL" id="MBO9203263.1"/>
    </source>
</evidence>
<proteinExistence type="predicted"/>
<comment type="caution">
    <text evidence="1">The sequence shown here is derived from an EMBL/GenBank/DDBJ whole genome shotgun (WGS) entry which is preliminary data.</text>
</comment>
<accession>A0ABS3YZS8</accession>
<reference evidence="1 2" key="1">
    <citation type="submission" date="2021-03" db="EMBL/GenBank/DDBJ databases">
        <title>Assistant Professor.</title>
        <authorList>
            <person name="Huq M.A."/>
        </authorList>
    </citation>
    <scope>NUCLEOTIDE SEQUENCE [LARGE SCALE GENOMIC DNA]</scope>
    <source>
        <strain evidence="1 2">MAH-29</strain>
    </source>
</reference>
<dbReference type="EMBL" id="JAGHKO010000006">
    <property type="protein sequence ID" value="MBO9203263.1"/>
    <property type="molecule type" value="Genomic_DNA"/>
</dbReference>
<name>A0ABS3YZS8_9BACT</name>
<dbReference type="Pfam" id="PF15566">
    <property type="entry name" value="Imm32"/>
    <property type="match status" value="1"/>
</dbReference>
<dbReference type="RefSeq" id="WP_209141320.1">
    <property type="nucleotide sequence ID" value="NZ_JAGHKO010000006.1"/>
</dbReference>
<evidence type="ECO:0000313" key="2">
    <source>
        <dbReference type="Proteomes" id="UP000677244"/>
    </source>
</evidence>
<dbReference type="InterPro" id="IPR029083">
    <property type="entry name" value="Imm32"/>
</dbReference>
<sequence length="85" mass="9580">MKITIEIPDYKPERGVEYKWEDGFEIKAVSDNGAIIITANKEGLTSLANHLLNLAQDIIPARYHLHFDVSNSLQEGSTELIIEKI</sequence>